<evidence type="ECO:0000256" key="1">
    <source>
        <dbReference type="ARBA" id="ARBA00001709"/>
    </source>
</evidence>
<dbReference type="AlphaFoldDB" id="A0AAV5R4F4"/>
<dbReference type="SUPFAM" id="SSF52096">
    <property type="entry name" value="ClpP/crotonase"/>
    <property type="match status" value="1"/>
</dbReference>
<dbReference type="InterPro" id="IPR029045">
    <property type="entry name" value="ClpP/crotonase-like_dom_sf"/>
</dbReference>
<dbReference type="PANTHER" id="PTHR43176:SF3">
    <property type="entry name" value="3-HYDROXYISOBUTYRYL-COA HYDROLASE, MITOCHONDRIAL"/>
    <property type="match status" value="1"/>
</dbReference>
<proteinExistence type="predicted"/>
<comment type="caution">
    <text evidence="5">The sequence shown here is derived from an EMBL/GenBank/DDBJ whole genome shotgun (WGS) entry which is preliminary data.</text>
</comment>
<keyword evidence="3 5" id="KW-0378">Hydrolase</keyword>
<reference evidence="5 6" key="1">
    <citation type="journal article" date="2023" name="Elife">
        <title>Identification of key yeast species and microbe-microbe interactions impacting larval growth of Drosophila in the wild.</title>
        <authorList>
            <person name="Mure A."/>
            <person name="Sugiura Y."/>
            <person name="Maeda R."/>
            <person name="Honda K."/>
            <person name="Sakurai N."/>
            <person name="Takahashi Y."/>
            <person name="Watada M."/>
            <person name="Katoh T."/>
            <person name="Gotoh A."/>
            <person name="Gotoh Y."/>
            <person name="Taniguchi I."/>
            <person name="Nakamura K."/>
            <person name="Hayashi T."/>
            <person name="Katayama T."/>
            <person name="Uemura T."/>
            <person name="Hattori Y."/>
        </authorList>
    </citation>
    <scope>NUCLEOTIDE SEQUENCE [LARGE SCALE GENOMIC DNA]</scope>
    <source>
        <strain evidence="5 6">PK-24</strain>
    </source>
</reference>
<dbReference type="InterPro" id="IPR045004">
    <property type="entry name" value="ECH_dom"/>
</dbReference>
<evidence type="ECO:0000313" key="6">
    <source>
        <dbReference type="Proteomes" id="UP001378960"/>
    </source>
</evidence>
<dbReference type="GO" id="GO:0006574">
    <property type="term" value="P:L-valine catabolic process"/>
    <property type="evidence" value="ECO:0007669"/>
    <property type="project" value="TreeGrafter"/>
</dbReference>
<dbReference type="GO" id="GO:0005739">
    <property type="term" value="C:mitochondrion"/>
    <property type="evidence" value="ECO:0007669"/>
    <property type="project" value="TreeGrafter"/>
</dbReference>
<dbReference type="CDD" id="cd06558">
    <property type="entry name" value="crotonase-like"/>
    <property type="match status" value="1"/>
</dbReference>
<dbReference type="Proteomes" id="UP001378960">
    <property type="component" value="Unassembled WGS sequence"/>
</dbReference>
<dbReference type="PANTHER" id="PTHR43176">
    <property type="entry name" value="3-HYDROXYISOBUTYRYL-COA HYDROLASE-RELATED"/>
    <property type="match status" value="1"/>
</dbReference>
<comment type="catalytic activity">
    <reaction evidence="1">
        <text>3-hydroxy-2-methylpropanoyl-CoA + H2O = 3-hydroxy-2-methylpropanoate + CoA + H(+)</text>
        <dbReference type="Rhea" id="RHEA:20888"/>
        <dbReference type="ChEBI" id="CHEBI:11805"/>
        <dbReference type="ChEBI" id="CHEBI:15377"/>
        <dbReference type="ChEBI" id="CHEBI:15378"/>
        <dbReference type="ChEBI" id="CHEBI:57287"/>
        <dbReference type="ChEBI" id="CHEBI:57340"/>
        <dbReference type="EC" id="3.1.2.4"/>
    </reaction>
</comment>
<name>A0AAV5R4F4_PICKL</name>
<keyword evidence="6" id="KW-1185">Reference proteome</keyword>
<feature type="domain" description="Enoyl-CoA hydratase/isomerase" evidence="4">
    <location>
        <begin position="31"/>
        <end position="386"/>
    </location>
</feature>
<gene>
    <name evidence="5" type="ORF">DAPK24_024220</name>
</gene>
<dbReference type="Pfam" id="PF16113">
    <property type="entry name" value="ECH_2"/>
    <property type="match status" value="1"/>
</dbReference>
<dbReference type="EMBL" id="BTGB01000003">
    <property type="protein sequence ID" value="GMM45847.1"/>
    <property type="molecule type" value="Genomic_DNA"/>
</dbReference>
<dbReference type="Gene3D" id="3.90.226.10">
    <property type="entry name" value="2-enoyl-CoA Hydratase, Chain A, domain 1"/>
    <property type="match status" value="1"/>
</dbReference>
<sequence length="502" mass="56710">MLSVNKFRFVRQMSSFVSENSVKFSVNGNARIISLNRPQKLNALSNEMCNSIIPRLVEFSNSNSAKLIIIDSTNEKSFCSGGDIINCVKDNLSGNSNNSIDFFQNEYNLNYLLSTYGKPIVSIANGIVMGGGVGLSVHNSFRVITDSTRFAMPETSIGFFNDVGTSFWLPKLDFNLGYYLSLTGDELIGIDNLLLGYGTHYVPSSKLNDLKLRLSEIDYPELYQDRRNNSTIFNKNSTDQLFALVNSIIEEFTIEIPKNHKFKFNNNELNTIEKCFNPNTQKSVNDIIKSLEKDGSEFAIKTINKLNEKSPLSLNLNWNLLLKNKNVSIKNALQRELKLAGKLMSNYEKNDFNDFINEKLILKNKEKLISKNYKSIDSVPSSIVENLISLDVFNKSNSENDQSIEDSKSIAIQMEKLNSLRISSPKNLKNSIGDFTNYPHHMGLPTEIEIKNFITGGNDKSVEPVTYNDVIKYFKLKYDNKAGIDAKIKLVLNRKDYGLAKL</sequence>
<accession>A0AAV5R4F4</accession>
<protein>
    <recommendedName>
        <fullName evidence="2">3-hydroxyisobutyryl-CoA hydrolase</fullName>
        <ecNumber evidence="2">3.1.2.4</ecNumber>
    </recommendedName>
</protein>
<dbReference type="InterPro" id="IPR032259">
    <property type="entry name" value="HIBYL-CoA-H"/>
</dbReference>
<dbReference type="EC" id="3.1.2.4" evidence="2"/>
<dbReference type="GO" id="GO:0003860">
    <property type="term" value="F:3-hydroxyisobutyryl-CoA hydrolase activity"/>
    <property type="evidence" value="ECO:0007669"/>
    <property type="project" value="UniProtKB-EC"/>
</dbReference>
<evidence type="ECO:0000256" key="3">
    <source>
        <dbReference type="ARBA" id="ARBA00022801"/>
    </source>
</evidence>
<evidence type="ECO:0000256" key="2">
    <source>
        <dbReference type="ARBA" id="ARBA00011915"/>
    </source>
</evidence>
<evidence type="ECO:0000313" key="5">
    <source>
        <dbReference type="EMBL" id="GMM45847.1"/>
    </source>
</evidence>
<organism evidence="5 6">
    <name type="scientific">Pichia kluyveri</name>
    <name type="common">Yeast</name>
    <dbReference type="NCBI Taxonomy" id="36015"/>
    <lineage>
        <taxon>Eukaryota</taxon>
        <taxon>Fungi</taxon>
        <taxon>Dikarya</taxon>
        <taxon>Ascomycota</taxon>
        <taxon>Saccharomycotina</taxon>
        <taxon>Pichiomycetes</taxon>
        <taxon>Pichiales</taxon>
        <taxon>Pichiaceae</taxon>
        <taxon>Pichia</taxon>
    </lineage>
</organism>
<evidence type="ECO:0000259" key="4">
    <source>
        <dbReference type="Pfam" id="PF16113"/>
    </source>
</evidence>